<name>A0A4P9C4A3_EUBML</name>
<accession>A0A4P9C4A3</accession>
<dbReference type="KEGG" id="emt:CPZ25_001585"/>
<sequence length="346" mass="38829">MIIRQFHKIKGVRMKEHPYLPDLDTPVDYSLNQNWLCLPKKIARPDNKPIDIFYLYPTAYYKTPHGPNICEVTNEAMRIRAAEHLQTKASVFSPYGNFYAPAYRQAALECLLDNTPENNLLFTRGPVTCVLSAFDYYIKHHNNSRPFILAGHSQGSLLLQFILSLYLKEHPEVQDRMIAAYVIGYSITRGYLKDNPHLTFARGAKDTGVIISYNTESPGVTGDNITLLPDAVSINPITWTLTDKKAEASQSLGSRLVIRDSAGKLVGMQDLPHYADAALDLDRGTVICSTADPDAFKVIGQESAFPSGVLHTGDYPLYYYDLQNNVKTRIKSYFSSHPQTDGKYAL</sequence>
<organism evidence="1 2">
    <name type="scientific">Eubacterium maltosivorans</name>
    <dbReference type="NCBI Taxonomy" id="2041044"/>
    <lineage>
        <taxon>Bacteria</taxon>
        <taxon>Bacillati</taxon>
        <taxon>Bacillota</taxon>
        <taxon>Clostridia</taxon>
        <taxon>Eubacteriales</taxon>
        <taxon>Eubacteriaceae</taxon>
        <taxon>Eubacterium</taxon>
    </lineage>
</organism>
<gene>
    <name evidence="1" type="ORF">CPZ25_001585</name>
</gene>
<dbReference type="InterPro" id="IPR021440">
    <property type="entry name" value="DUF3089"/>
</dbReference>
<protein>
    <submittedName>
        <fullName evidence="1">DUF3089 domain-containing protein</fullName>
    </submittedName>
</protein>
<dbReference type="EMBL" id="CP029487">
    <property type="protein sequence ID" value="QCT70054.1"/>
    <property type="molecule type" value="Genomic_DNA"/>
</dbReference>
<evidence type="ECO:0000313" key="1">
    <source>
        <dbReference type="EMBL" id="QCT70054.1"/>
    </source>
</evidence>
<keyword evidence="2" id="KW-1185">Reference proteome</keyword>
<proteinExistence type="predicted"/>
<dbReference type="SUPFAM" id="SSF53474">
    <property type="entry name" value="alpha/beta-Hydrolases"/>
    <property type="match status" value="1"/>
</dbReference>
<evidence type="ECO:0000313" key="2">
    <source>
        <dbReference type="Proteomes" id="UP000218387"/>
    </source>
</evidence>
<dbReference type="Pfam" id="PF11288">
    <property type="entry name" value="DUF3089"/>
    <property type="match status" value="1"/>
</dbReference>
<dbReference type="InterPro" id="IPR029058">
    <property type="entry name" value="AB_hydrolase_fold"/>
</dbReference>
<reference evidence="1 2" key="1">
    <citation type="submission" date="2018-05" db="EMBL/GenBank/DDBJ databases">
        <title>Genome comparison of Eubacterium sp.</title>
        <authorList>
            <person name="Feng Y."/>
            <person name="Sanchez-Andrea I."/>
            <person name="Stams A.J.M."/>
            <person name="De Vos W.M."/>
        </authorList>
    </citation>
    <scope>NUCLEOTIDE SEQUENCE [LARGE SCALE GENOMIC DNA]</scope>
    <source>
        <strain evidence="1 2">YI</strain>
    </source>
</reference>
<dbReference type="AlphaFoldDB" id="A0A4P9C4A3"/>
<dbReference type="Proteomes" id="UP000218387">
    <property type="component" value="Chromosome"/>
</dbReference>